<protein>
    <submittedName>
        <fullName evidence="5">Transporter substrate-binding domain-containing protein</fullName>
    </submittedName>
</protein>
<feature type="domain" description="Solute-binding protein family 3/N-terminal" evidence="4">
    <location>
        <begin position="38"/>
        <end position="224"/>
    </location>
</feature>
<comment type="similarity">
    <text evidence="1">Belongs to the bacterial solute-binding protein 3 family.</text>
</comment>
<proteinExistence type="inferred from homology"/>
<dbReference type="RefSeq" id="WP_171624212.1">
    <property type="nucleotide sequence ID" value="NZ_JABBPG010000001.1"/>
</dbReference>
<evidence type="ECO:0000256" key="3">
    <source>
        <dbReference type="SAM" id="SignalP"/>
    </source>
</evidence>
<evidence type="ECO:0000313" key="6">
    <source>
        <dbReference type="Proteomes" id="UP000586305"/>
    </source>
</evidence>
<dbReference type="SUPFAM" id="SSF53850">
    <property type="entry name" value="Periplasmic binding protein-like II"/>
    <property type="match status" value="1"/>
</dbReference>
<sequence>MKYLLLLFTLVSFTLHSETYHFASINYLTEQEVGRIVLTEVYQQLGINIVITPLPGKRAQHTTAKGSNDGEIMRIYSYGYETHSTTRVPTPYYFLETMVFTKKGSSIKINNPSDLAKYQVVKVRGVKHTENITRGFENVTDTDNTAQMFKLVQAGLADIAITNRMDGLVVLKSLGITNIVAHKKSLDRLPLYHYIRKDHVKLIKRVNDKLQELSQNGGLDEIISRAEHEVFTRKLSTDH</sequence>
<reference evidence="5 6" key="1">
    <citation type="submission" date="2020-04" db="EMBL/GenBank/DDBJ databases">
        <title>Pseudoalteromonas caenipelagi sp. nov., isolated from a tidal flat.</title>
        <authorList>
            <person name="Park S."/>
            <person name="Yoon J.-H."/>
        </authorList>
    </citation>
    <scope>NUCLEOTIDE SEQUENCE [LARGE SCALE GENOMIC DNA]</scope>
    <source>
        <strain evidence="5 6">JBTF-M23</strain>
    </source>
</reference>
<dbReference type="Pfam" id="PF00497">
    <property type="entry name" value="SBP_bac_3"/>
    <property type="match status" value="1"/>
</dbReference>
<dbReference type="EMBL" id="JABBPG010000001">
    <property type="protein sequence ID" value="NOU49113.1"/>
    <property type="molecule type" value="Genomic_DNA"/>
</dbReference>
<accession>A0A849V903</accession>
<feature type="signal peptide" evidence="3">
    <location>
        <begin position="1"/>
        <end position="17"/>
    </location>
</feature>
<keyword evidence="6" id="KW-1185">Reference proteome</keyword>
<dbReference type="AlphaFoldDB" id="A0A849V903"/>
<evidence type="ECO:0000256" key="2">
    <source>
        <dbReference type="ARBA" id="ARBA00022729"/>
    </source>
</evidence>
<dbReference type="PANTHER" id="PTHR35936">
    <property type="entry name" value="MEMBRANE-BOUND LYTIC MUREIN TRANSGLYCOSYLASE F"/>
    <property type="match status" value="1"/>
</dbReference>
<dbReference type="Proteomes" id="UP000586305">
    <property type="component" value="Unassembled WGS sequence"/>
</dbReference>
<gene>
    <name evidence="5" type="ORF">HG263_00920</name>
</gene>
<dbReference type="Gene3D" id="3.40.190.10">
    <property type="entry name" value="Periplasmic binding protein-like II"/>
    <property type="match status" value="2"/>
</dbReference>
<keyword evidence="2 3" id="KW-0732">Signal</keyword>
<evidence type="ECO:0000256" key="1">
    <source>
        <dbReference type="ARBA" id="ARBA00010333"/>
    </source>
</evidence>
<dbReference type="InterPro" id="IPR001638">
    <property type="entry name" value="Solute-binding_3/MltF_N"/>
</dbReference>
<organism evidence="5 6">
    <name type="scientific">Pseudoalteromonas caenipelagi</name>
    <dbReference type="NCBI Taxonomy" id="2726988"/>
    <lineage>
        <taxon>Bacteria</taxon>
        <taxon>Pseudomonadati</taxon>
        <taxon>Pseudomonadota</taxon>
        <taxon>Gammaproteobacteria</taxon>
        <taxon>Alteromonadales</taxon>
        <taxon>Pseudoalteromonadaceae</taxon>
        <taxon>Pseudoalteromonas</taxon>
    </lineage>
</organism>
<name>A0A849V903_9GAMM</name>
<evidence type="ECO:0000259" key="4">
    <source>
        <dbReference type="Pfam" id="PF00497"/>
    </source>
</evidence>
<comment type="caution">
    <text evidence="5">The sequence shown here is derived from an EMBL/GenBank/DDBJ whole genome shotgun (WGS) entry which is preliminary data.</text>
</comment>
<feature type="chain" id="PRO_5032972863" evidence="3">
    <location>
        <begin position="18"/>
        <end position="239"/>
    </location>
</feature>
<evidence type="ECO:0000313" key="5">
    <source>
        <dbReference type="EMBL" id="NOU49113.1"/>
    </source>
</evidence>
<dbReference type="PANTHER" id="PTHR35936:SF19">
    <property type="entry name" value="AMINO-ACID-BINDING PROTEIN YXEM-RELATED"/>
    <property type="match status" value="1"/>
</dbReference>